<dbReference type="GO" id="GO:0050839">
    <property type="term" value="F:cell adhesion molecule binding"/>
    <property type="evidence" value="ECO:0007669"/>
    <property type="project" value="TreeGrafter"/>
</dbReference>
<dbReference type="AlphaFoldDB" id="A0A667YS21"/>
<protein>
    <submittedName>
        <fullName evidence="12">Periostin</fullName>
    </submittedName>
</protein>
<feature type="domain" description="FAS1" evidence="10">
    <location>
        <begin position="110"/>
        <end position="240"/>
    </location>
</feature>
<evidence type="ECO:0000256" key="2">
    <source>
        <dbReference type="ARBA" id="ARBA00022479"/>
    </source>
</evidence>
<feature type="domain" description="FAS1" evidence="10">
    <location>
        <begin position="378"/>
        <end position="495"/>
    </location>
</feature>
<keyword evidence="3" id="KW-0964">Secreted</keyword>
<evidence type="ECO:0000313" key="13">
    <source>
        <dbReference type="Proteomes" id="UP000472263"/>
    </source>
</evidence>
<keyword evidence="13" id="KW-1185">Reference proteome</keyword>
<dbReference type="PROSITE" id="PS51041">
    <property type="entry name" value="EMI"/>
    <property type="match status" value="1"/>
</dbReference>
<dbReference type="PANTHER" id="PTHR10900">
    <property type="entry name" value="PERIOSTIN-RELATED"/>
    <property type="match status" value="1"/>
</dbReference>
<reference evidence="12" key="1">
    <citation type="submission" date="2019-06" db="EMBL/GenBank/DDBJ databases">
        <authorList>
            <consortium name="Wellcome Sanger Institute Data Sharing"/>
        </authorList>
    </citation>
    <scope>NUCLEOTIDE SEQUENCE [LARGE SCALE GENOMIC DNA]</scope>
</reference>
<dbReference type="GO" id="GO:0031012">
    <property type="term" value="C:extracellular matrix"/>
    <property type="evidence" value="ECO:0007669"/>
    <property type="project" value="TreeGrafter"/>
</dbReference>
<dbReference type="FunFam" id="2.30.180.10:FF:000002">
    <property type="entry name" value="periostin isoform X1"/>
    <property type="match status" value="1"/>
</dbReference>
<dbReference type="GO" id="GO:0030198">
    <property type="term" value="P:extracellular matrix organization"/>
    <property type="evidence" value="ECO:0007669"/>
    <property type="project" value="TreeGrafter"/>
</dbReference>
<evidence type="ECO:0000256" key="9">
    <source>
        <dbReference type="SAM" id="SignalP"/>
    </source>
</evidence>
<dbReference type="Proteomes" id="UP000472263">
    <property type="component" value="Chromosome 14"/>
</dbReference>
<dbReference type="Ensembl" id="ENSMMDT00005027155.1">
    <property type="protein sequence ID" value="ENSMMDP00005026599.1"/>
    <property type="gene ID" value="ENSMMDG00005012658.1"/>
</dbReference>
<keyword evidence="5 9" id="KW-0732">Signal</keyword>
<accession>A0A667YS21</accession>
<feature type="chain" id="PRO_5025506157" evidence="9">
    <location>
        <begin position="33"/>
        <end position="671"/>
    </location>
</feature>
<evidence type="ECO:0000259" key="10">
    <source>
        <dbReference type="PROSITE" id="PS50213"/>
    </source>
</evidence>
<reference evidence="12" key="3">
    <citation type="submission" date="2025-09" db="UniProtKB">
        <authorList>
            <consortium name="Ensembl"/>
        </authorList>
    </citation>
    <scope>IDENTIFICATION</scope>
</reference>
<dbReference type="SUPFAM" id="SSF82153">
    <property type="entry name" value="FAS1 domain"/>
    <property type="match status" value="4"/>
</dbReference>
<dbReference type="FunFam" id="2.30.180.10:FF:000003">
    <property type="entry name" value="periostin isoform X1"/>
    <property type="match status" value="1"/>
</dbReference>
<feature type="domain" description="FAS1" evidence="10">
    <location>
        <begin position="499"/>
        <end position="623"/>
    </location>
</feature>
<dbReference type="PROSITE" id="PS50213">
    <property type="entry name" value="FAS1"/>
    <property type="match status" value="4"/>
</dbReference>
<dbReference type="GO" id="GO:0007155">
    <property type="term" value="P:cell adhesion"/>
    <property type="evidence" value="ECO:0007669"/>
    <property type="project" value="UniProtKB-KW"/>
</dbReference>
<evidence type="ECO:0000256" key="7">
    <source>
        <dbReference type="ARBA" id="ARBA00022889"/>
    </source>
</evidence>
<keyword evidence="4" id="KW-0272">Extracellular matrix</keyword>
<keyword evidence="6" id="KW-0677">Repeat</keyword>
<evidence type="ECO:0000259" key="11">
    <source>
        <dbReference type="PROSITE" id="PS51041"/>
    </source>
</evidence>
<dbReference type="InterPro" id="IPR036378">
    <property type="entry name" value="FAS1_dom_sf"/>
</dbReference>
<dbReference type="Gene3D" id="2.30.180.10">
    <property type="entry name" value="FAS1 domain"/>
    <property type="match status" value="4"/>
</dbReference>
<evidence type="ECO:0000256" key="3">
    <source>
        <dbReference type="ARBA" id="ARBA00022525"/>
    </source>
</evidence>
<sequence length="671" mass="73916">MNYRGLKFPRMNLLFVFTSVLLALFSLDSVDSSAYDKIVTHSRIRARNEGPNVCALQQVMGTTKKYFSTCRNWYKGSICGKKAMVLYECCPGYMKLEGMRGCPAVAPIDHVYGTLGLVKATTTQQYSDISKLREEIEGKGSFTMFAPSNDAWDQLDTVVRSALVSNVNIELYNALHFHMVNRRLLTKDMKNGMTVTSMYNDLGLYINHYSNGIVTVNCARIIHGNQVATNGVVHVIDRVISAVGNTIKDVLEVDEDLSSFNAAALASGMMEKLGMPGHFTLFAPTNSAFDKLDPGYLERIMEDKAVISALVNYHLLNSVQCAEAIMAGTVYETEEGSTIEIGCDGDSLTVNGIKMVLKKDIVTTNGVIHLIDQVLVPNSAKDVMDLVSESQSTFSDMVSELGLAAAMGPKTEYTLLAPLNSAFTSDLLKLILENHILKFKVTLSELYNGQLLETLAGNLLRVFIYRTAVCIENACMVRGSKEGNNGALHLVKTLIKPAQKTIYEILIADGRFKIFLSLMDSAGLTDMLKQEGSYTVFAPTDDAFDGLKVNKTRDLAALTILLYHFSNGIFINGGLEGGVTNLLKTIQGNNLQVNNTIHVNSVDVPDNDLMATNGVVHVVKNILYPGDLPVGREDLLVLLKKLIKYIQIKVKEKQKDSLYTNLLSRHFFNLV</sequence>
<gene>
    <name evidence="12" type="primary">POSTN</name>
    <name evidence="12" type="synonym">postn</name>
</gene>
<dbReference type="Pfam" id="PF02469">
    <property type="entry name" value="Fasciclin"/>
    <property type="match status" value="4"/>
</dbReference>
<dbReference type="FunFam" id="2.30.180.10:FF:000001">
    <property type="entry name" value="periostin isoform X1"/>
    <property type="match status" value="1"/>
</dbReference>
<dbReference type="InterPro" id="IPR000782">
    <property type="entry name" value="FAS1_domain"/>
</dbReference>
<evidence type="ECO:0000256" key="1">
    <source>
        <dbReference type="ARBA" id="ARBA00004498"/>
    </source>
</evidence>
<evidence type="ECO:0000256" key="4">
    <source>
        <dbReference type="ARBA" id="ARBA00022530"/>
    </source>
</evidence>
<organism evidence="12 13">
    <name type="scientific">Myripristis murdjan</name>
    <name type="common">pinecone soldierfish</name>
    <dbReference type="NCBI Taxonomy" id="586833"/>
    <lineage>
        <taxon>Eukaryota</taxon>
        <taxon>Metazoa</taxon>
        <taxon>Chordata</taxon>
        <taxon>Craniata</taxon>
        <taxon>Vertebrata</taxon>
        <taxon>Euteleostomi</taxon>
        <taxon>Actinopterygii</taxon>
        <taxon>Neopterygii</taxon>
        <taxon>Teleostei</taxon>
        <taxon>Neoteleostei</taxon>
        <taxon>Acanthomorphata</taxon>
        <taxon>Holocentriformes</taxon>
        <taxon>Holocentridae</taxon>
        <taxon>Myripristis</taxon>
    </lineage>
</organism>
<comment type="subcellular location">
    <subcellularLocation>
        <location evidence="1">Secreted</location>
        <location evidence="1">Extracellular space</location>
        <location evidence="1">Extracellular matrix</location>
    </subcellularLocation>
</comment>
<keyword evidence="7" id="KW-0130">Cell adhesion</keyword>
<dbReference type="InterPro" id="IPR050904">
    <property type="entry name" value="Adhesion/Biosynth-related"/>
</dbReference>
<evidence type="ECO:0000256" key="8">
    <source>
        <dbReference type="ARBA" id="ARBA00023157"/>
    </source>
</evidence>
<dbReference type="InterPro" id="IPR011489">
    <property type="entry name" value="EMI_domain"/>
</dbReference>
<feature type="domain" description="EMI" evidence="11">
    <location>
        <begin position="50"/>
        <end position="104"/>
    </location>
</feature>
<keyword evidence="8" id="KW-1015">Disulfide bond</keyword>
<proteinExistence type="predicted"/>
<feature type="signal peptide" evidence="9">
    <location>
        <begin position="1"/>
        <end position="32"/>
    </location>
</feature>
<reference evidence="12" key="2">
    <citation type="submission" date="2025-08" db="UniProtKB">
        <authorList>
            <consortium name="Ensembl"/>
        </authorList>
    </citation>
    <scope>IDENTIFICATION</scope>
</reference>
<evidence type="ECO:0000256" key="6">
    <source>
        <dbReference type="ARBA" id="ARBA00022737"/>
    </source>
</evidence>
<dbReference type="SMART" id="SM00554">
    <property type="entry name" value="FAS1"/>
    <property type="match status" value="4"/>
</dbReference>
<evidence type="ECO:0000313" key="12">
    <source>
        <dbReference type="Ensembl" id="ENSMMDP00005026599.1"/>
    </source>
</evidence>
<keyword evidence="2" id="KW-0301">Gamma-carboxyglutamic acid</keyword>
<dbReference type="PANTHER" id="PTHR10900:SF12">
    <property type="entry name" value="PERIOSTIN"/>
    <property type="match status" value="1"/>
</dbReference>
<dbReference type="GO" id="GO:0005615">
    <property type="term" value="C:extracellular space"/>
    <property type="evidence" value="ECO:0007669"/>
    <property type="project" value="TreeGrafter"/>
</dbReference>
<evidence type="ECO:0000256" key="5">
    <source>
        <dbReference type="ARBA" id="ARBA00022729"/>
    </source>
</evidence>
<name>A0A667YS21_9TELE</name>
<feature type="domain" description="FAS1" evidence="10">
    <location>
        <begin position="244"/>
        <end position="375"/>
    </location>
</feature>
<dbReference type="GeneTree" id="ENSGT00530000063860"/>